<dbReference type="Pfam" id="PF01041">
    <property type="entry name" value="DegT_DnrJ_EryC1"/>
    <property type="match status" value="1"/>
</dbReference>
<name>A0ABP4QIT5_9ACTN</name>
<dbReference type="Proteomes" id="UP001500064">
    <property type="component" value="Unassembled WGS sequence"/>
</dbReference>
<proteinExistence type="predicted"/>
<dbReference type="InterPro" id="IPR000653">
    <property type="entry name" value="DegT/StrS_aminotransferase"/>
</dbReference>
<dbReference type="Gene3D" id="3.40.640.10">
    <property type="entry name" value="Type I PLP-dependent aspartate aminotransferase-like (Major domain)"/>
    <property type="match status" value="1"/>
</dbReference>
<dbReference type="InterPro" id="IPR015424">
    <property type="entry name" value="PyrdxlP-dep_Trfase"/>
</dbReference>
<sequence>MTLPQIGGGERLDGQLAAMLGQMPDPSGGPAAGQLERELAEAFGVPHAVALSSGTAALHAALSACGISPRRRGSCAGVVDGRLCAHPAM</sequence>
<organism evidence="1 2">
    <name type="scientific">Nonomuraea maheshkhaliensis</name>
    <dbReference type="NCBI Taxonomy" id="419590"/>
    <lineage>
        <taxon>Bacteria</taxon>
        <taxon>Bacillati</taxon>
        <taxon>Actinomycetota</taxon>
        <taxon>Actinomycetes</taxon>
        <taxon>Streptosporangiales</taxon>
        <taxon>Streptosporangiaceae</taxon>
        <taxon>Nonomuraea</taxon>
    </lineage>
</organism>
<evidence type="ECO:0008006" key="3">
    <source>
        <dbReference type="Google" id="ProtNLM"/>
    </source>
</evidence>
<dbReference type="InterPro" id="IPR015421">
    <property type="entry name" value="PyrdxlP-dep_Trfase_major"/>
</dbReference>
<dbReference type="RefSeq" id="WP_346101326.1">
    <property type="nucleotide sequence ID" value="NZ_BAAAMU010000003.1"/>
</dbReference>
<comment type="caution">
    <text evidence="1">The sequence shown here is derived from an EMBL/GenBank/DDBJ whole genome shotgun (WGS) entry which is preliminary data.</text>
</comment>
<protein>
    <recommendedName>
        <fullName evidence="3">DegT/DnrJ/EryC1/StrS aminotransferase family protein</fullName>
    </recommendedName>
</protein>
<evidence type="ECO:0000313" key="1">
    <source>
        <dbReference type="EMBL" id="GAA1612996.1"/>
    </source>
</evidence>
<keyword evidence="2" id="KW-1185">Reference proteome</keyword>
<dbReference type="EMBL" id="BAAAMU010000003">
    <property type="protein sequence ID" value="GAA1612996.1"/>
    <property type="molecule type" value="Genomic_DNA"/>
</dbReference>
<gene>
    <name evidence="1" type="ORF">GCM10009733_006310</name>
</gene>
<evidence type="ECO:0000313" key="2">
    <source>
        <dbReference type="Proteomes" id="UP001500064"/>
    </source>
</evidence>
<accession>A0ABP4QIT5</accession>
<reference evidence="2" key="1">
    <citation type="journal article" date="2019" name="Int. J. Syst. Evol. Microbiol.">
        <title>The Global Catalogue of Microorganisms (GCM) 10K type strain sequencing project: providing services to taxonomists for standard genome sequencing and annotation.</title>
        <authorList>
            <consortium name="The Broad Institute Genomics Platform"/>
            <consortium name="The Broad Institute Genome Sequencing Center for Infectious Disease"/>
            <person name="Wu L."/>
            <person name="Ma J."/>
        </authorList>
    </citation>
    <scope>NUCLEOTIDE SEQUENCE [LARGE SCALE GENOMIC DNA]</scope>
    <source>
        <strain evidence="2">JCM 13929</strain>
    </source>
</reference>
<dbReference type="SUPFAM" id="SSF53383">
    <property type="entry name" value="PLP-dependent transferases"/>
    <property type="match status" value="1"/>
</dbReference>